<dbReference type="Pfam" id="PF14111">
    <property type="entry name" value="DUF4283"/>
    <property type="match status" value="1"/>
</dbReference>
<gene>
    <name evidence="2" type="ORF">EZV62_011309</name>
</gene>
<protein>
    <recommendedName>
        <fullName evidence="1">DUF4283 domain-containing protein</fullName>
    </recommendedName>
</protein>
<evidence type="ECO:0000313" key="3">
    <source>
        <dbReference type="Proteomes" id="UP000323000"/>
    </source>
</evidence>
<dbReference type="AlphaFoldDB" id="A0A5C7I5E7"/>
<evidence type="ECO:0000259" key="1">
    <source>
        <dbReference type="Pfam" id="PF14111"/>
    </source>
</evidence>
<comment type="caution">
    <text evidence="2">The sequence shown here is derived from an EMBL/GenBank/DDBJ whole genome shotgun (WGS) entry which is preliminary data.</text>
</comment>
<proteinExistence type="predicted"/>
<keyword evidence="3" id="KW-1185">Reference proteome</keyword>
<accession>A0A5C7I5E7</accession>
<reference evidence="3" key="1">
    <citation type="journal article" date="2019" name="Gigascience">
        <title>De novo genome assembly of the endangered Acer yangbiense, a plant species with extremely small populations endemic to Yunnan Province, China.</title>
        <authorList>
            <person name="Yang J."/>
            <person name="Wariss H.M."/>
            <person name="Tao L."/>
            <person name="Zhang R."/>
            <person name="Yun Q."/>
            <person name="Hollingsworth P."/>
            <person name="Dao Z."/>
            <person name="Luo G."/>
            <person name="Guo H."/>
            <person name="Ma Y."/>
            <person name="Sun W."/>
        </authorList>
    </citation>
    <scope>NUCLEOTIDE SEQUENCE [LARGE SCALE GENOMIC DNA]</scope>
    <source>
        <strain evidence="3">cv. Malutang</strain>
    </source>
</reference>
<name>A0A5C7I5E7_9ROSI</name>
<dbReference type="OrthoDB" id="1750606at2759"/>
<dbReference type="InterPro" id="IPR040256">
    <property type="entry name" value="At4g02000-like"/>
</dbReference>
<dbReference type="EMBL" id="VAHF01000004">
    <property type="protein sequence ID" value="TXG64315.1"/>
    <property type="molecule type" value="Genomic_DNA"/>
</dbReference>
<dbReference type="PANTHER" id="PTHR31286:SF167">
    <property type="entry name" value="OS09G0268800 PROTEIN"/>
    <property type="match status" value="1"/>
</dbReference>
<dbReference type="PANTHER" id="PTHR31286">
    <property type="entry name" value="GLYCINE-RICH CELL WALL STRUCTURAL PROTEIN 1.8-LIKE"/>
    <property type="match status" value="1"/>
</dbReference>
<evidence type="ECO:0000313" key="2">
    <source>
        <dbReference type="EMBL" id="TXG64315.1"/>
    </source>
</evidence>
<sequence length="241" mass="27611">MNADEVAWLCASMTLKDREGPVRTLKSNLKEAGLQRLANSLVGKVLSPKIVHRDSFHAVMKKIWQTREGVEIDPVDGNIFTFQFGNMEDKKRIISGGPWSFNDALIVMEEPRGMGDVQHMKFNKSEFWVQIHNAPLICMSEEIRRFLGSMIGKVVDFDGGDSGSDMTNFLRVRVLLEINKPLRRCLRVDVLWDGVELVMLIKYEWLLDFCFRCGLLRHTIKDCTDKPKNLGTTKEDLLFGF</sequence>
<dbReference type="InterPro" id="IPR025558">
    <property type="entry name" value="DUF4283"/>
</dbReference>
<feature type="domain" description="DUF4283" evidence="1">
    <location>
        <begin position="35"/>
        <end position="109"/>
    </location>
</feature>
<dbReference type="Proteomes" id="UP000323000">
    <property type="component" value="Chromosome 4"/>
</dbReference>
<organism evidence="2 3">
    <name type="scientific">Acer yangbiense</name>
    <dbReference type="NCBI Taxonomy" id="1000413"/>
    <lineage>
        <taxon>Eukaryota</taxon>
        <taxon>Viridiplantae</taxon>
        <taxon>Streptophyta</taxon>
        <taxon>Embryophyta</taxon>
        <taxon>Tracheophyta</taxon>
        <taxon>Spermatophyta</taxon>
        <taxon>Magnoliopsida</taxon>
        <taxon>eudicotyledons</taxon>
        <taxon>Gunneridae</taxon>
        <taxon>Pentapetalae</taxon>
        <taxon>rosids</taxon>
        <taxon>malvids</taxon>
        <taxon>Sapindales</taxon>
        <taxon>Sapindaceae</taxon>
        <taxon>Hippocastanoideae</taxon>
        <taxon>Acereae</taxon>
        <taxon>Acer</taxon>
    </lineage>
</organism>